<evidence type="ECO:0000313" key="3">
    <source>
        <dbReference type="EMBL" id="PVU93079.1"/>
    </source>
</evidence>
<dbReference type="STRING" id="133385.A0A2T9YL88"/>
<dbReference type="InterPro" id="IPR029055">
    <property type="entry name" value="Ntn_hydrolases_N"/>
</dbReference>
<name>A0A2T9YL88_9FUNG</name>
<comment type="caution">
    <text evidence="3">The sequence shown here is derived from an EMBL/GenBank/DDBJ whole genome shotgun (WGS) entry which is preliminary data.</text>
</comment>
<dbReference type="PANTHER" id="PTHR10188">
    <property type="entry name" value="L-ASPARAGINASE"/>
    <property type="match status" value="1"/>
</dbReference>
<dbReference type="Gene3D" id="3.60.20.30">
    <property type="entry name" value="(Glycosyl)asparaginase"/>
    <property type="match status" value="1"/>
</dbReference>
<proteinExistence type="predicted"/>
<dbReference type="InterPro" id="IPR037464">
    <property type="entry name" value="Taspase1"/>
</dbReference>
<gene>
    <name evidence="3" type="ORF">BB561_003481</name>
</gene>
<dbReference type="OrthoDB" id="77601at2759"/>
<evidence type="ECO:0000313" key="4">
    <source>
        <dbReference type="Proteomes" id="UP000245383"/>
    </source>
</evidence>
<feature type="site" description="Cleavage; by autolysis" evidence="2">
    <location>
        <begin position="174"/>
        <end position="175"/>
    </location>
</feature>
<dbReference type="SUPFAM" id="SSF56235">
    <property type="entry name" value="N-terminal nucleophile aminohydrolases (Ntn hydrolases)"/>
    <property type="match status" value="1"/>
</dbReference>
<dbReference type="InterPro" id="IPR000246">
    <property type="entry name" value="Peptidase_T2"/>
</dbReference>
<dbReference type="EMBL" id="MBFR01000140">
    <property type="protein sequence ID" value="PVU93079.1"/>
    <property type="molecule type" value="Genomic_DNA"/>
</dbReference>
<dbReference type="Pfam" id="PF01112">
    <property type="entry name" value="Asparaginase_2"/>
    <property type="match status" value="1"/>
</dbReference>
<evidence type="ECO:0000256" key="2">
    <source>
        <dbReference type="PIRSR" id="PIRSR600246-3"/>
    </source>
</evidence>
<feature type="active site" description="Nucleophile" evidence="1">
    <location>
        <position position="175"/>
    </location>
</feature>
<evidence type="ECO:0008006" key="5">
    <source>
        <dbReference type="Google" id="ProtNLM"/>
    </source>
</evidence>
<dbReference type="GO" id="GO:0005737">
    <property type="term" value="C:cytoplasm"/>
    <property type="evidence" value="ECO:0007669"/>
    <property type="project" value="TreeGrafter"/>
</dbReference>
<dbReference type="GO" id="GO:0004298">
    <property type="term" value="F:threonine-type endopeptidase activity"/>
    <property type="evidence" value="ECO:0007669"/>
    <property type="project" value="InterPro"/>
</dbReference>
<dbReference type="GO" id="GO:0051604">
    <property type="term" value="P:protein maturation"/>
    <property type="evidence" value="ECO:0007669"/>
    <property type="project" value="TreeGrafter"/>
</dbReference>
<protein>
    <recommendedName>
        <fullName evidence="5">Threonine aspartase</fullName>
    </recommendedName>
</protein>
<evidence type="ECO:0000256" key="1">
    <source>
        <dbReference type="PIRSR" id="PIRSR600246-1"/>
    </source>
</evidence>
<keyword evidence="4" id="KW-1185">Reference proteome</keyword>
<dbReference type="CDD" id="cd04514">
    <property type="entry name" value="Taspase1_like"/>
    <property type="match status" value="1"/>
</dbReference>
<dbReference type="AlphaFoldDB" id="A0A2T9YL88"/>
<dbReference type="Proteomes" id="UP000245383">
    <property type="component" value="Unassembled WGS sequence"/>
</dbReference>
<reference evidence="3 4" key="1">
    <citation type="journal article" date="2018" name="MBio">
        <title>Comparative Genomics Reveals the Core Gene Toolbox for the Fungus-Insect Symbiosis.</title>
        <authorList>
            <person name="Wang Y."/>
            <person name="Stata M."/>
            <person name="Wang W."/>
            <person name="Stajich J.E."/>
            <person name="White M.M."/>
            <person name="Moncalvo J.M."/>
        </authorList>
    </citation>
    <scope>NUCLEOTIDE SEQUENCE [LARGE SCALE GENOMIC DNA]</scope>
    <source>
        <strain evidence="3 4">SWE-8-4</strain>
    </source>
</reference>
<dbReference type="PANTHER" id="PTHR10188:SF8">
    <property type="entry name" value="THREONINE ASPARTASE 1"/>
    <property type="match status" value="1"/>
</dbReference>
<sequence length="332" mass="35418">MKNKYSVFVHVGAGSHSLSNFSTYKSVMENACKAAIKALEEGSSSSAAVTIAIKILEDDPVTNAGIGSNLTRSGTVECDASIMCSKTGAFGAVGSVSAIKNPICAAKSIMDNESLGQQEIGLIYPMLLVGKGGEIWAKNNNIECTDDKSYHITVLFILNASSKTELVDNGLLQDTVGAICLDRYGDISSGVSSGGIALKYEGRVGEAAIYKAGCWAQKFYDSDQIKVVGASVTGTGEQIIRSSVAENYSTQVASNIDLPINQLQKLLLQFLDDPMLQKYSKKNVGIILMINNEIKDGAITELLAGHTTDTMGYGYMSNNMIHPKVMSLFSIY</sequence>
<organism evidence="3 4">
    <name type="scientific">Smittium simulii</name>
    <dbReference type="NCBI Taxonomy" id="133385"/>
    <lineage>
        <taxon>Eukaryota</taxon>
        <taxon>Fungi</taxon>
        <taxon>Fungi incertae sedis</taxon>
        <taxon>Zoopagomycota</taxon>
        <taxon>Kickxellomycotina</taxon>
        <taxon>Harpellomycetes</taxon>
        <taxon>Harpellales</taxon>
        <taxon>Legeriomycetaceae</taxon>
        <taxon>Smittium</taxon>
    </lineage>
</organism>
<accession>A0A2T9YL88</accession>